<evidence type="ECO:0000313" key="5">
    <source>
        <dbReference type="EMBL" id="KAH3787062.1"/>
    </source>
</evidence>
<evidence type="ECO:0000313" key="11">
    <source>
        <dbReference type="EMBL" id="KAH3877990.1"/>
    </source>
</evidence>
<dbReference type="EMBL" id="JAIWYP010000007">
    <property type="protein sequence ID" value="KAH3795449.1"/>
    <property type="molecule type" value="Genomic_DNA"/>
</dbReference>
<sequence length="83" mass="9356">MEPCGTPQEMFSDDEKVPDTSTSCFLSDKYDCNHIVISSPRPEARSFIKSIEWSTVSKAFCKSKRTMPTTLPLSFSPLMKSDK</sequence>
<dbReference type="AlphaFoldDB" id="A0A9D4EDG7"/>
<dbReference type="EMBL" id="JAIWYP010000009">
    <property type="protein sequence ID" value="KAH3773226.1"/>
    <property type="molecule type" value="Genomic_DNA"/>
</dbReference>
<protein>
    <submittedName>
        <fullName evidence="4">Uncharacterized protein</fullName>
    </submittedName>
</protein>
<reference evidence="4" key="2">
    <citation type="submission" date="2020-11" db="EMBL/GenBank/DDBJ databases">
        <authorList>
            <person name="McCartney M.A."/>
            <person name="Auch B."/>
            <person name="Kono T."/>
            <person name="Mallez S."/>
            <person name="Becker A."/>
            <person name="Gohl D.M."/>
            <person name="Silverstein K.A.T."/>
            <person name="Koren S."/>
            <person name="Bechman K.B."/>
            <person name="Herman A."/>
            <person name="Abrahante J.E."/>
            <person name="Garbe J."/>
        </authorList>
    </citation>
    <scope>NUCLEOTIDE SEQUENCE</scope>
    <source>
        <strain evidence="4">Duluth1</strain>
        <tissue evidence="4">Whole animal</tissue>
    </source>
</reference>
<evidence type="ECO:0000313" key="4">
    <source>
        <dbReference type="EMBL" id="KAH3777283.1"/>
    </source>
</evidence>
<name>A0A9D4EDG7_DREPO</name>
<evidence type="ECO:0000313" key="6">
    <source>
        <dbReference type="EMBL" id="KAH3795449.1"/>
    </source>
</evidence>
<dbReference type="EMBL" id="JAIWYP010000001">
    <property type="protein sequence ID" value="KAH3877990.1"/>
    <property type="molecule type" value="Genomic_DNA"/>
</dbReference>
<organism evidence="4 12">
    <name type="scientific">Dreissena polymorpha</name>
    <name type="common">Zebra mussel</name>
    <name type="synonym">Mytilus polymorpha</name>
    <dbReference type="NCBI Taxonomy" id="45954"/>
    <lineage>
        <taxon>Eukaryota</taxon>
        <taxon>Metazoa</taxon>
        <taxon>Spiralia</taxon>
        <taxon>Lophotrochozoa</taxon>
        <taxon>Mollusca</taxon>
        <taxon>Bivalvia</taxon>
        <taxon>Autobranchia</taxon>
        <taxon>Heteroconchia</taxon>
        <taxon>Euheterodonta</taxon>
        <taxon>Imparidentia</taxon>
        <taxon>Neoheterodontei</taxon>
        <taxon>Myida</taxon>
        <taxon>Dreissenoidea</taxon>
        <taxon>Dreissenidae</taxon>
        <taxon>Dreissena</taxon>
    </lineage>
</organism>
<dbReference type="Proteomes" id="UP000828390">
    <property type="component" value="Unassembled WGS sequence"/>
</dbReference>
<evidence type="ECO:0000313" key="9">
    <source>
        <dbReference type="EMBL" id="KAH3865204.1"/>
    </source>
</evidence>
<dbReference type="EMBL" id="JAIWYP010000004">
    <property type="protein sequence ID" value="KAH3834628.1"/>
    <property type="molecule type" value="Genomic_DNA"/>
</dbReference>
<dbReference type="EMBL" id="JAIWYP010000016">
    <property type="protein sequence ID" value="KAH3696274.1"/>
    <property type="molecule type" value="Genomic_DNA"/>
</dbReference>
<dbReference type="EMBL" id="JAIWYP010000004">
    <property type="protein sequence ID" value="KAH3830962.1"/>
    <property type="molecule type" value="Genomic_DNA"/>
</dbReference>
<dbReference type="EMBL" id="JAIWYP010000002">
    <property type="protein sequence ID" value="KAH3874529.1"/>
    <property type="molecule type" value="Genomic_DNA"/>
</dbReference>
<evidence type="ECO:0000313" key="7">
    <source>
        <dbReference type="EMBL" id="KAH3830962.1"/>
    </source>
</evidence>
<evidence type="ECO:0000313" key="2">
    <source>
        <dbReference type="EMBL" id="KAH3748950.1"/>
    </source>
</evidence>
<reference evidence="4" key="1">
    <citation type="journal article" date="2019" name="bioRxiv">
        <title>The Genome of the Zebra Mussel, Dreissena polymorpha: A Resource for Invasive Species Research.</title>
        <authorList>
            <person name="McCartney M.A."/>
            <person name="Auch B."/>
            <person name="Kono T."/>
            <person name="Mallez S."/>
            <person name="Zhang Y."/>
            <person name="Obille A."/>
            <person name="Becker A."/>
            <person name="Abrahante J.E."/>
            <person name="Garbe J."/>
            <person name="Badalamenti J.P."/>
            <person name="Herman A."/>
            <person name="Mangelson H."/>
            <person name="Liachko I."/>
            <person name="Sullivan S."/>
            <person name="Sone E.D."/>
            <person name="Koren S."/>
            <person name="Silverstein K.A.T."/>
            <person name="Beckman K.B."/>
            <person name="Gohl D.M."/>
        </authorList>
    </citation>
    <scope>NUCLEOTIDE SEQUENCE</scope>
    <source>
        <strain evidence="4">Duluth1</strain>
        <tissue evidence="4">Whole animal</tissue>
    </source>
</reference>
<dbReference type="EMBL" id="JAIWYP010000002">
    <property type="protein sequence ID" value="KAH3865204.1"/>
    <property type="molecule type" value="Genomic_DNA"/>
</dbReference>
<accession>A0A9D4EDG7</accession>
<gene>
    <name evidence="11" type="ORF">DPMN_001869</name>
    <name evidence="9" type="ORF">DPMN_028243</name>
    <name evidence="10" type="ORF">DPMN_037774</name>
    <name evidence="1" type="ORF">DPMN_083739</name>
    <name evidence="7" type="ORF">DPMN_104220</name>
    <name evidence="8" type="ORF">DPMN_107960</name>
    <name evidence="6" type="ORF">DPMN_149000</name>
    <name evidence="5" type="ORF">DPMN_165181</name>
    <name evidence="3" type="ORF">DPMN_174584</name>
    <name evidence="4" type="ORF">DPMN_178723</name>
    <name evidence="2" type="ORF">DPMN_183439</name>
</gene>
<proteinExistence type="predicted"/>
<evidence type="ECO:0000313" key="8">
    <source>
        <dbReference type="EMBL" id="KAH3834628.1"/>
    </source>
</evidence>
<evidence type="ECO:0000313" key="10">
    <source>
        <dbReference type="EMBL" id="KAH3874529.1"/>
    </source>
</evidence>
<evidence type="ECO:0000313" key="1">
    <source>
        <dbReference type="EMBL" id="KAH3696274.1"/>
    </source>
</evidence>
<keyword evidence="12" id="KW-1185">Reference proteome</keyword>
<dbReference type="EMBL" id="JAIWYP010000008">
    <property type="protein sequence ID" value="KAH3787062.1"/>
    <property type="molecule type" value="Genomic_DNA"/>
</dbReference>
<comment type="caution">
    <text evidence="4">The sequence shown here is derived from an EMBL/GenBank/DDBJ whole genome shotgun (WGS) entry which is preliminary data.</text>
</comment>
<evidence type="ECO:0000313" key="12">
    <source>
        <dbReference type="Proteomes" id="UP000828390"/>
    </source>
</evidence>
<dbReference type="EMBL" id="JAIWYP010000009">
    <property type="protein sequence ID" value="KAH3777283.1"/>
    <property type="molecule type" value="Genomic_DNA"/>
</dbReference>
<dbReference type="EMBL" id="JAIWYP010000010">
    <property type="protein sequence ID" value="KAH3748950.1"/>
    <property type="molecule type" value="Genomic_DNA"/>
</dbReference>
<evidence type="ECO:0000313" key="3">
    <source>
        <dbReference type="EMBL" id="KAH3773226.1"/>
    </source>
</evidence>